<gene>
    <name evidence="1" type="ORF">BDY19DRAFT_892622</name>
</gene>
<organism evidence="1 2">
    <name type="scientific">Irpex rosettiformis</name>
    <dbReference type="NCBI Taxonomy" id="378272"/>
    <lineage>
        <taxon>Eukaryota</taxon>
        <taxon>Fungi</taxon>
        <taxon>Dikarya</taxon>
        <taxon>Basidiomycota</taxon>
        <taxon>Agaricomycotina</taxon>
        <taxon>Agaricomycetes</taxon>
        <taxon>Polyporales</taxon>
        <taxon>Irpicaceae</taxon>
        <taxon>Irpex</taxon>
    </lineage>
</organism>
<dbReference type="Proteomes" id="UP001055072">
    <property type="component" value="Unassembled WGS sequence"/>
</dbReference>
<accession>A0ACB8U082</accession>
<sequence length="238" mass="27205">MYVVLGASLGASSVAGGIFLRRRYWVRIPTQDSVTPKMYKRWIKGRVTAVGDSDNFRLYHTPGFGWRWPFRFRKVPDNARGQTISIRLAGIDAPEVSHFAGQEAQKYYEESLKWLTNKIKGKTVYCKLMQKDQYGRIIALVYSRARWFPGTKNISMEMLREGWAHVYEQSGGVYGDAKKEDYLAIQEQAKSKRRGIWKNPREEQEHPSEYKRRYAAATGIPEAAVSAAPNTSASGKKK</sequence>
<comment type="caution">
    <text evidence="1">The sequence shown here is derived from an EMBL/GenBank/DDBJ whole genome shotgun (WGS) entry which is preliminary data.</text>
</comment>
<protein>
    <submittedName>
        <fullName evidence="1">Uncharacterized protein</fullName>
    </submittedName>
</protein>
<name>A0ACB8U082_9APHY</name>
<reference evidence="1" key="1">
    <citation type="journal article" date="2021" name="Environ. Microbiol.">
        <title>Gene family expansions and transcriptome signatures uncover fungal adaptations to wood decay.</title>
        <authorList>
            <person name="Hage H."/>
            <person name="Miyauchi S."/>
            <person name="Viragh M."/>
            <person name="Drula E."/>
            <person name="Min B."/>
            <person name="Chaduli D."/>
            <person name="Navarro D."/>
            <person name="Favel A."/>
            <person name="Norest M."/>
            <person name="Lesage-Meessen L."/>
            <person name="Balint B."/>
            <person name="Merenyi Z."/>
            <person name="de Eugenio L."/>
            <person name="Morin E."/>
            <person name="Martinez A.T."/>
            <person name="Baldrian P."/>
            <person name="Stursova M."/>
            <person name="Martinez M.J."/>
            <person name="Novotny C."/>
            <person name="Magnuson J.K."/>
            <person name="Spatafora J.W."/>
            <person name="Maurice S."/>
            <person name="Pangilinan J."/>
            <person name="Andreopoulos W."/>
            <person name="LaButti K."/>
            <person name="Hundley H."/>
            <person name="Na H."/>
            <person name="Kuo A."/>
            <person name="Barry K."/>
            <person name="Lipzen A."/>
            <person name="Henrissat B."/>
            <person name="Riley R."/>
            <person name="Ahrendt S."/>
            <person name="Nagy L.G."/>
            <person name="Grigoriev I.V."/>
            <person name="Martin F."/>
            <person name="Rosso M.N."/>
        </authorList>
    </citation>
    <scope>NUCLEOTIDE SEQUENCE</scope>
    <source>
        <strain evidence="1">CBS 384.51</strain>
    </source>
</reference>
<evidence type="ECO:0000313" key="2">
    <source>
        <dbReference type="Proteomes" id="UP001055072"/>
    </source>
</evidence>
<proteinExistence type="predicted"/>
<keyword evidence="2" id="KW-1185">Reference proteome</keyword>
<dbReference type="EMBL" id="MU274916">
    <property type="protein sequence ID" value="KAI0087675.1"/>
    <property type="molecule type" value="Genomic_DNA"/>
</dbReference>
<evidence type="ECO:0000313" key="1">
    <source>
        <dbReference type="EMBL" id="KAI0087675.1"/>
    </source>
</evidence>